<evidence type="ECO:0000313" key="2">
    <source>
        <dbReference type="EMBL" id="KAH0959217.1"/>
    </source>
</evidence>
<keyword evidence="3" id="KW-1185">Reference proteome</keyword>
<dbReference type="RefSeq" id="XP_044716730.1">
    <property type="nucleotide sequence ID" value="XM_044868149.1"/>
</dbReference>
<reference evidence="2" key="1">
    <citation type="submission" date="2021-09" db="EMBL/GenBank/DDBJ databases">
        <title>A high-quality genome of the endoparasitic fungus Hirsutella rhossiliensis with a comparison of Hirsutella genomes reveals transposable elements contributing to genome size variation.</title>
        <authorList>
            <person name="Lin R."/>
            <person name="Jiao Y."/>
            <person name="Sun X."/>
            <person name="Ling J."/>
            <person name="Xie B."/>
            <person name="Cheng X."/>
        </authorList>
    </citation>
    <scope>NUCLEOTIDE SEQUENCE</scope>
    <source>
        <strain evidence="2">HR02</strain>
    </source>
</reference>
<organism evidence="2 3">
    <name type="scientific">Hirsutella rhossiliensis</name>
    <dbReference type="NCBI Taxonomy" id="111463"/>
    <lineage>
        <taxon>Eukaryota</taxon>
        <taxon>Fungi</taxon>
        <taxon>Dikarya</taxon>
        <taxon>Ascomycota</taxon>
        <taxon>Pezizomycotina</taxon>
        <taxon>Sordariomycetes</taxon>
        <taxon>Hypocreomycetidae</taxon>
        <taxon>Hypocreales</taxon>
        <taxon>Ophiocordycipitaceae</taxon>
        <taxon>Hirsutella</taxon>
    </lineage>
</organism>
<dbReference type="GeneID" id="68358807"/>
<name>A0A9P8MU30_9HYPO</name>
<dbReference type="OrthoDB" id="10025998at2759"/>
<sequence length="213" mass="24341">MLHFATVLGPKWTIVLFTIEEHWVVPSSPAFHRALDERRINVRFLPPNTALSDSQSVSRFLTKPWIWEQVQIARRILLFQTDSIVCSKAEAAIDDFLQYDFIGAPISPEFGVGYNGGLSIRNPKLFLNITRDASFDTSGIGFEDQWFYTESKAREANGVNLPDEAVAKTFAVETIYYETPLGYHQPTRWQPDHIEAIEQYCPEVKMLTGRRAI</sequence>
<dbReference type="Proteomes" id="UP000824596">
    <property type="component" value="Unassembled WGS sequence"/>
</dbReference>
<dbReference type="EMBL" id="JAIZPD010000013">
    <property type="protein sequence ID" value="KAH0959217.1"/>
    <property type="molecule type" value="Genomic_DNA"/>
</dbReference>
<comment type="caution">
    <text evidence="2">The sequence shown here is derived from an EMBL/GenBank/DDBJ whole genome shotgun (WGS) entry which is preliminary data.</text>
</comment>
<protein>
    <submittedName>
        <fullName evidence="2">Formate dehydrogenase protein</fullName>
    </submittedName>
</protein>
<dbReference type="InterPro" id="IPR043729">
    <property type="entry name" value="DUF5672"/>
</dbReference>
<evidence type="ECO:0000313" key="3">
    <source>
        <dbReference type="Proteomes" id="UP000824596"/>
    </source>
</evidence>
<feature type="domain" description="DUF5672" evidence="1">
    <location>
        <begin position="40"/>
        <end position="184"/>
    </location>
</feature>
<dbReference type="AlphaFoldDB" id="A0A9P8MU30"/>
<accession>A0A9P8MU30</accession>
<dbReference type="Pfam" id="PF18922">
    <property type="entry name" value="DUF5672"/>
    <property type="match status" value="1"/>
</dbReference>
<evidence type="ECO:0000259" key="1">
    <source>
        <dbReference type="Pfam" id="PF18922"/>
    </source>
</evidence>
<gene>
    <name evidence="2" type="ORF">HRG_09678</name>
</gene>
<proteinExistence type="predicted"/>